<dbReference type="STRING" id="4232.A0A251VMV4"/>
<dbReference type="PANTHER" id="PTHR33091:SF83">
    <property type="entry name" value="SERINE PROTEASE INHIBITOR, POTATO INHIBITOR I-TYPE FAMILY PROTEIN-RELATED"/>
    <property type="match status" value="1"/>
</dbReference>
<sequence length="117" mass="12895">MKVILLPTQVGTFEKNKTQKAQYVTQCTTNTLYNPICSMFFNAQSRMSSSGCKGKDSWPELVGAKGEAAAATIEKENPLVNAIVILDGTPTPRNFSCERVWVWVNDKGVVIRTPIIT</sequence>
<evidence type="ECO:0000313" key="5">
    <source>
        <dbReference type="EMBL" id="OTG36406.1"/>
    </source>
</evidence>
<keyword evidence="3" id="KW-0722">Serine protease inhibitor</keyword>
<dbReference type="GO" id="GO:0004867">
    <property type="term" value="F:serine-type endopeptidase inhibitor activity"/>
    <property type="evidence" value="ECO:0007669"/>
    <property type="project" value="UniProtKB-KW"/>
</dbReference>
<dbReference type="Gene3D" id="3.30.10.10">
    <property type="entry name" value="Trypsin Inhibitor V, subunit A"/>
    <property type="match status" value="1"/>
</dbReference>
<organism evidence="5 6">
    <name type="scientific">Helianthus annuus</name>
    <name type="common">Common sunflower</name>
    <dbReference type="NCBI Taxonomy" id="4232"/>
    <lineage>
        <taxon>Eukaryota</taxon>
        <taxon>Viridiplantae</taxon>
        <taxon>Streptophyta</taxon>
        <taxon>Embryophyta</taxon>
        <taxon>Tracheophyta</taxon>
        <taxon>Spermatophyta</taxon>
        <taxon>Magnoliopsida</taxon>
        <taxon>eudicotyledons</taxon>
        <taxon>Gunneridae</taxon>
        <taxon>Pentapetalae</taxon>
        <taxon>asterids</taxon>
        <taxon>campanulids</taxon>
        <taxon>Asterales</taxon>
        <taxon>Asteraceae</taxon>
        <taxon>Asteroideae</taxon>
        <taxon>Heliantheae alliance</taxon>
        <taxon>Heliantheae</taxon>
        <taxon>Helianthus</taxon>
    </lineage>
</organism>
<evidence type="ECO:0000256" key="2">
    <source>
        <dbReference type="ARBA" id="ARBA00022690"/>
    </source>
</evidence>
<dbReference type="InterPro" id="IPR036354">
    <property type="entry name" value="Prot_inh_pot1_sf"/>
</dbReference>
<proteinExistence type="inferred from homology"/>
<reference evidence="4" key="3">
    <citation type="submission" date="2020-06" db="EMBL/GenBank/DDBJ databases">
        <title>Helianthus annuus Genome sequencing and assembly Release 2.</title>
        <authorList>
            <person name="Gouzy J."/>
            <person name="Langlade N."/>
            <person name="Munos S."/>
        </authorList>
    </citation>
    <scope>NUCLEOTIDE SEQUENCE</scope>
    <source>
        <tissue evidence="4">Leaves</tissue>
    </source>
</reference>
<dbReference type="EMBL" id="CM007890">
    <property type="protein sequence ID" value="OTG36406.1"/>
    <property type="molecule type" value="Genomic_DNA"/>
</dbReference>
<dbReference type="GO" id="GO:0009611">
    <property type="term" value="P:response to wounding"/>
    <property type="evidence" value="ECO:0007669"/>
    <property type="project" value="InterPro"/>
</dbReference>
<evidence type="ECO:0000256" key="1">
    <source>
        <dbReference type="ARBA" id="ARBA00008210"/>
    </source>
</evidence>
<evidence type="ECO:0000313" key="4">
    <source>
        <dbReference type="EMBL" id="KAF5820649.1"/>
    </source>
</evidence>
<name>A0A251VMV4_HELAN</name>
<accession>A0A251VMV4</accession>
<comment type="similarity">
    <text evidence="1">Belongs to the protease inhibitor I13 (potato type I serine protease inhibitor) family.</text>
</comment>
<evidence type="ECO:0000256" key="3">
    <source>
        <dbReference type="ARBA" id="ARBA00022900"/>
    </source>
</evidence>
<dbReference type="Pfam" id="PF00280">
    <property type="entry name" value="potato_inhibit"/>
    <property type="match status" value="1"/>
</dbReference>
<dbReference type="PROSITE" id="PS00285">
    <property type="entry name" value="POTATO_INHIBITOR"/>
    <property type="match status" value="1"/>
</dbReference>
<keyword evidence="6" id="KW-1185">Reference proteome</keyword>
<reference evidence="5" key="2">
    <citation type="submission" date="2017-02" db="EMBL/GenBank/DDBJ databases">
        <title>Sunflower complete genome.</title>
        <authorList>
            <person name="Langlade N."/>
            <person name="Munos S."/>
        </authorList>
    </citation>
    <scope>NUCLEOTIDE SEQUENCE [LARGE SCALE GENOMIC DNA]</scope>
    <source>
        <tissue evidence="5">Leaves</tissue>
    </source>
</reference>
<dbReference type="Proteomes" id="UP000215914">
    <property type="component" value="Chromosome 1"/>
</dbReference>
<evidence type="ECO:0008006" key="7">
    <source>
        <dbReference type="Google" id="ProtNLM"/>
    </source>
</evidence>
<gene>
    <name evidence="5" type="ORF">HannXRQ_Chr01g0007271</name>
    <name evidence="4" type="ORF">HanXRQr2_Chr01g0004561</name>
</gene>
<reference evidence="4 6" key="1">
    <citation type="journal article" date="2017" name="Nature">
        <title>The sunflower genome provides insights into oil metabolism, flowering and Asterid evolution.</title>
        <authorList>
            <person name="Badouin H."/>
            <person name="Gouzy J."/>
            <person name="Grassa C.J."/>
            <person name="Murat F."/>
            <person name="Staton S.E."/>
            <person name="Cottret L."/>
            <person name="Lelandais-Briere C."/>
            <person name="Owens G.L."/>
            <person name="Carrere S."/>
            <person name="Mayjonade B."/>
            <person name="Legrand L."/>
            <person name="Gill N."/>
            <person name="Kane N.C."/>
            <person name="Bowers J.E."/>
            <person name="Hubner S."/>
            <person name="Bellec A."/>
            <person name="Berard A."/>
            <person name="Berges H."/>
            <person name="Blanchet N."/>
            <person name="Boniface M.C."/>
            <person name="Brunel D."/>
            <person name="Catrice O."/>
            <person name="Chaidir N."/>
            <person name="Claudel C."/>
            <person name="Donnadieu C."/>
            <person name="Faraut T."/>
            <person name="Fievet G."/>
            <person name="Helmstetter N."/>
            <person name="King M."/>
            <person name="Knapp S.J."/>
            <person name="Lai Z."/>
            <person name="Le Paslier M.C."/>
            <person name="Lippi Y."/>
            <person name="Lorenzon L."/>
            <person name="Mandel J.R."/>
            <person name="Marage G."/>
            <person name="Marchand G."/>
            <person name="Marquand E."/>
            <person name="Bret-Mestries E."/>
            <person name="Morien E."/>
            <person name="Nambeesan S."/>
            <person name="Nguyen T."/>
            <person name="Pegot-Espagnet P."/>
            <person name="Pouilly N."/>
            <person name="Raftis F."/>
            <person name="Sallet E."/>
            <person name="Schiex T."/>
            <person name="Thomas J."/>
            <person name="Vandecasteele C."/>
            <person name="Vares D."/>
            <person name="Vear F."/>
            <person name="Vautrin S."/>
            <person name="Crespi M."/>
            <person name="Mangin B."/>
            <person name="Burke J.M."/>
            <person name="Salse J."/>
            <person name="Munos S."/>
            <person name="Vincourt P."/>
            <person name="Rieseberg L.H."/>
            <person name="Langlade N.B."/>
        </authorList>
    </citation>
    <scope>NUCLEOTIDE SEQUENCE [LARGE SCALE GENOMIC DNA]</scope>
    <source>
        <strain evidence="6">cv. SF193</strain>
        <tissue evidence="4">Leaves</tissue>
    </source>
</reference>
<dbReference type="Gramene" id="mRNA:HanXRQr2_Chr01g0004561">
    <property type="protein sequence ID" value="mRNA:HanXRQr2_Chr01g0004561"/>
    <property type="gene ID" value="HanXRQr2_Chr01g0004561"/>
</dbReference>
<dbReference type="InterPro" id="IPR000864">
    <property type="entry name" value="Prot_inh_pot1"/>
</dbReference>
<dbReference type="AlphaFoldDB" id="A0A251VMV4"/>
<dbReference type="EMBL" id="MNCJ02000316">
    <property type="protein sequence ID" value="KAF5820649.1"/>
    <property type="molecule type" value="Genomic_DNA"/>
</dbReference>
<evidence type="ECO:0000313" key="6">
    <source>
        <dbReference type="Proteomes" id="UP000215914"/>
    </source>
</evidence>
<protein>
    <recommendedName>
        <fullName evidence="7">Proteinase inhibitor I13</fullName>
    </recommendedName>
</protein>
<keyword evidence="2" id="KW-0646">Protease inhibitor</keyword>
<dbReference type="SUPFAM" id="SSF54654">
    <property type="entry name" value="CI-2 family of serine protease inhibitors"/>
    <property type="match status" value="1"/>
</dbReference>
<dbReference type="PANTHER" id="PTHR33091">
    <property type="entry name" value="PROTEIN, PUTATIVE, EXPRESSED-RELATED"/>
    <property type="match status" value="1"/>
</dbReference>
<dbReference type="InParanoid" id="A0A251VMV4"/>